<dbReference type="InterPro" id="IPR001173">
    <property type="entry name" value="Glyco_trans_2-like"/>
</dbReference>
<dbReference type="PANTHER" id="PTHR43179:SF7">
    <property type="entry name" value="RHAMNOSYLTRANSFERASE WBBL"/>
    <property type="match status" value="1"/>
</dbReference>
<feature type="domain" description="Glycosyltransferase 2-like" evidence="1">
    <location>
        <begin position="194"/>
        <end position="311"/>
    </location>
</feature>
<dbReference type="SUPFAM" id="SSF53448">
    <property type="entry name" value="Nucleotide-diphospho-sugar transferases"/>
    <property type="match status" value="2"/>
</dbReference>
<dbReference type="AlphaFoldDB" id="A0A7W9SFL6"/>
<dbReference type="RefSeq" id="WP_183683802.1">
    <property type="nucleotide sequence ID" value="NZ_JACHHH010000005.1"/>
</dbReference>
<evidence type="ECO:0000313" key="2">
    <source>
        <dbReference type="EMBL" id="MBB6041214.1"/>
    </source>
</evidence>
<dbReference type="Proteomes" id="UP000522163">
    <property type="component" value="Unassembled WGS sequence"/>
</dbReference>
<evidence type="ECO:0000259" key="1">
    <source>
        <dbReference type="Pfam" id="PF00535"/>
    </source>
</evidence>
<dbReference type="InterPro" id="IPR029044">
    <property type="entry name" value="Nucleotide-diphossugar_trans"/>
</dbReference>
<protein>
    <submittedName>
        <fullName evidence="2">GT2 family glycosyltransferase</fullName>
    </submittedName>
</protein>
<feature type="domain" description="Glycosyltransferase 2-like" evidence="1">
    <location>
        <begin position="497"/>
        <end position="626"/>
    </location>
</feature>
<dbReference type="CDD" id="cd04186">
    <property type="entry name" value="GT_2_like_c"/>
    <property type="match status" value="1"/>
</dbReference>
<name>A0A7W9SFL6_9FIRM</name>
<reference evidence="2 3" key="1">
    <citation type="submission" date="2020-08" db="EMBL/GenBank/DDBJ databases">
        <title>Genomic Encyclopedia of Type Strains, Phase IV (KMG-IV): sequencing the most valuable type-strain genomes for metagenomic binning, comparative biology and taxonomic classification.</title>
        <authorList>
            <person name="Goeker M."/>
        </authorList>
    </citation>
    <scope>NUCLEOTIDE SEQUENCE [LARGE SCALE GENOMIC DNA]</scope>
    <source>
        <strain evidence="2 3">DSM 17245</strain>
    </source>
</reference>
<dbReference type="CDD" id="cd04184">
    <property type="entry name" value="GT2_RfbC_Mx_like"/>
    <property type="match status" value="1"/>
</dbReference>
<proteinExistence type="predicted"/>
<evidence type="ECO:0000313" key="3">
    <source>
        <dbReference type="Proteomes" id="UP000522163"/>
    </source>
</evidence>
<gene>
    <name evidence="2" type="ORF">HNQ46_001191</name>
</gene>
<dbReference type="PANTHER" id="PTHR43179">
    <property type="entry name" value="RHAMNOSYLTRANSFERASE WBBL"/>
    <property type="match status" value="1"/>
</dbReference>
<keyword evidence="2" id="KW-0808">Transferase</keyword>
<organism evidence="2 3">
    <name type="scientific">Oribacterium sinus</name>
    <dbReference type="NCBI Taxonomy" id="237576"/>
    <lineage>
        <taxon>Bacteria</taxon>
        <taxon>Bacillati</taxon>
        <taxon>Bacillota</taxon>
        <taxon>Clostridia</taxon>
        <taxon>Lachnospirales</taxon>
        <taxon>Lachnospiraceae</taxon>
        <taxon>Oribacterium</taxon>
    </lineage>
</organism>
<accession>A0A7W9SFL6</accession>
<sequence length="795" mass="91662">MRAKIDIALVREGKLHIQGWAFGRDPETPVKLSVQGKAGEKREFSYEEVERETVNEAYFPKYEEENGKKIKRKLGFSLDTPYALSKGERVELLIQVDQQLRRFSFDDKKIESFNSHAHKKMEKFLALFQWETVEAVKDTLKKGGLSALWHKSVRKLKSIEQDYDYNEWYKKEKTGAEEISRQRAEVWENPLLFSIVIPVYRPKETFLRRLLDSILSQTYPHFEICLADASELSGDTLENGEKSPVSVLQEYQEKDSRVRFSVLPKNLGISGNTNAAIAMAKGDFIIFSDHDDELTEDALYTIAKTIKEHPKAELLYSDEDKIDFASAYYFEPHFKPDYSPELLRSVNYFCHLLIAKRSLLEAVAKEGEEGEKIYEQKEYDGAQDYDLILRLCEEAERREKAAGLSNEEKKRQEEALFTSSTIIHIRKVLYHWRSHQLSTAQNPEAKLYAFTAGERAVFDHAKRLGLPIEKVERGITYGYYYCHYALEKKDGELPLISVIIPSKDHSEDLDLAIRSLFAGSYPYLEVIVVENNSVEEKTFAYYEKIQEEFPARYGDFQKKAVRVVRWEREFNYSAINNFGVSFAHGEYLLFMNNDIECLKKDSVEEMLQFVQQEEIGICGARLLYPDKMIQHAGVVMGFGGIAGATFIGTHETENSYMHRAACIQNYTAVTAAVLMTKKSLFDKVGGFREELAVAFNDVDFCLKIRALGKRVVYTPYALFTHYESKSRGLEDNPEKVKRFNGEIVCLAKHWPEILRQGDPYYNPSLTLRKSNFTLRDLSVEKVGEPFPLEILKDIV</sequence>
<dbReference type="GeneID" id="85014730"/>
<dbReference type="GO" id="GO:0016757">
    <property type="term" value="F:glycosyltransferase activity"/>
    <property type="evidence" value="ECO:0007669"/>
    <property type="project" value="UniProtKB-KW"/>
</dbReference>
<dbReference type="Pfam" id="PF00535">
    <property type="entry name" value="Glycos_transf_2"/>
    <property type="match status" value="2"/>
</dbReference>
<comment type="caution">
    <text evidence="2">The sequence shown here is derived from an EMBL/GenBank/DDBJ whole genome shotgun (WGS) entry which is preliminary data.</text>
</comment>
<dbReference type="EMBL" id="JACHHH010000005">
    <property type="protein sequence ID" value="MBB6041214.1"/>
    <property type="molecule type" value="Genomic_DNA"/>
</dbReference>
<dbReference type="Gene3D" id="3.90.550.10">
    <property type="entry name" value="Spore Coat Polysaccharide Biosynthesis Protein SpsA, Chain A"/>
    <property type="match status" value="2"/>
</dbReference>